<feature type="compositionally biased region" description="Low complexity" evidence="1">
    <location>
        <begin position="28"/>
        <end position="59"/>
    </location>
</feature>
<protein>
    <submittedName>
        <fullName evidence="4">DUF4232 domain-containing protein</fullName>
    </submittedName>
</protein>
<sequence>MNSFSPRRAGALAALGVVAALALAACSSTGDDPAASSQQSATTPTTPSPAPTTADTTAPPASPSPAAGPPTCRAADLTVRYADDAGGGAAGSTYGDLVLTNASGSPCAMTGWPGVSYVGGGDGPQLGAAADRTGTADVIVLGAGQRAEAQLREVRAGDIGGTCSPVEADGLRIYPPNSTTAVFVKHPAEACRSGSAHLLSVGPVRAG</sequence>
<comment type="caution">
    <text evidence="4">The sequence shown here is derived from an EMBL/GenBank/DDBJ whole genome shotgun (WGS) entry which is preliminary data.</text>
</comment>
<keyword evidence="5" id="KW-1185">Reference proteome</keyword>
<evidence type="ECO:0000313" key="5">
    <source>
        <dbReference type="Proteomes" id="UP001515100"/>
    </source>
</evidence>
<accession>A0A641ANX7</accession>
<proteinExistence type="predicted"/>
<gene>
    <name evidence="4" type="ORF">ESP62_006785</name>
</gene>
<evidence type="ECO:0000256" key="2">
    <source>
        <dbReference type="SAM" id="SignalP"/>
    </source>
</evidence>
<dbReference type="Pfam" id="PF14016">
    <property type="entry name" value="DUF4232"/>
    <property type="match status" value="1"/>
</dbReference>
<feature type="signal peptide" evidence="2">
    <location>
        <begin position="1"/>
        <end position="24"/>
    </location>
</feature>
<evidence type="ECO:0000256" key="1">
    <source>
        <dbReference type="SAM" id="MobiDB-lite"/>
    </source>
</evidence>
<organism evidence="4 5">
    <name type="scientific">Aeromicrobium fastidiosum</name>
    <dbReference type="NCBI Taxonomy" id="52699"/>
    <lineage>
        <taxon>Bacteria</taxon>
        <taxon>Bacillati</taxon>
        <taxon>Actinomycetota</taxon>
        <taxon>Actinomycetes</taxon>
        <taxon>Propionibacteriales</taxon>
        <taxon>Nocardioidaceae</taxon>
        <taxon>Aeromicrobium</taxon>
    </lineage>
</organism>
<dbReference type="RefSeq" id="WP_129183322.1">
    <property type="nucleotide sequence ID" value="NZ_JAGIOG010000001.1"/>
</dbReference>
<reference evidence="4" key="1">
    <citation type="submission" date="2019-09" db="EMBL/GenBank/DDBJ databases">
        <authorList>
            <person name="Li J."/>
        </authorList>
    </citation>
    <scope>NUCLEOTIDE SEQUENCE [LARGE SCALE GENOMIC DNA]</scope>
    <source>
        <strain evidence="4">NRBC 14897</strain>
    </source>
</reference>
<keyword evidence="2" id="KW-0732">Signal</keyword>
<feature type="chain" id="PRO_5039099759" evidence="2">
    <location>
        <begin position="25"/>
        <end position="207"/>
    </location>
</feature>
<dbReference type="EMBL" id="SDPP02000002">
    <property type="protein sequence ID" value="KAA1378087.1"/>
    <property type="molecule type" value="Genomic_DNA"/>
</dbReference>
<dbReference type="InterPro" id="IPR025326">
    <property type="entry name" value="DUF4232"/>
</dbReference>
<feature type="region of interest" description="Disordered" evidence="1">
    <location>
        <begin position="28"/>
        <end position="72"/>
    </location>
</feature>
<evidence type="ECO:0000313" key="4">
    <source>
        <dbReference type="EMBL" id="KAA1378087.1"/>
    </source>
</evidence>
<dbReference type="PROSITE" id="PS51257">
    <property type="entry name" value="PROKAR_LIPOPROTEIN"/>
    <property type="match status" value="1"/>
</dbReference>
<dbReference type="AlphaFoldDB" id="A0A641ANX7"/>
<dbReference type="Proteomes" id="UP001515100">
    <property type="component" value="Unassembled WGS sequence"/>
</dbReference>
<dbReference type="OrthoDB" id="3268346at2"/>
<feature type="domain" description="DUF4232" evidence="3">
    <location>
        <begin position="72"/>
        <end position="204"/>
    </location>
</feature>
<evidence type="ECO:0000259" key="3">
    <source>
        <dbReference type="Pfam" id="PF14016"/>
    </source>
</evidence>
<name>A0A641ANX7_9ACTN</name>